<sequence>MSRWLSPLMAFCLSFILIAGLAPSLGLAVDRQIDFWMLWLATMLLLALPIAYLEIALAKRSKTTALNALSSLTRDADVSPKWRIVGWLAVVFIPFLAGGIVFNITAMNLKPSALAIEHHWLVLICVILAFGLSFISRQILLVLSVVGVLASLVFATVYPAALTPWHMTELSFGEWGNATILALVATGLGLGLYWQNSLNNIQAQDSATKTVLPIWLGQLLAVIAFAYFGVNAQLPAISIVFSVIAVAALLLQFARVQLQHRQVSVFLQYAICFAALAIWFVPNLAQWLNPLLMLWGLVICFIYTIFVGWMMKISHLRKAMNMGNEAVYNIWRIAVRIVLPLSILLAIVAFVGQLI</sequence>
<feature type="transmembrane region" description="Helical" evidence="1">
    <location>
        <begin position="84"/>
        <end position="106"/>
    </location>
</feature>
<proteinExistence type="predicted"/>
<dbReference type="InterPro" id="IPR037272">
    <property type="entry name" value="SNS_sf"/>
</dbReference>
<keyword evidence="1" id="KW-0812">Transmembrane</keyword>
<protein>
    <submittedName>
        <fullName evidence="2">Uncharacterized protein</fullName>
    </submittedName>
</protein>
<organism evidence="2 3">
    <name type="scientific">Acinetobacter rudis</name>
    <dbReference type="NCBI Taxonomy" id="632955"/>
    <lineage>
        <taxon>Bacteria</taxon>
        <taxon>Pseudomonadati</taxon>
        <taxon>Pseudomonadota</taxon>
        <taxon>Gammaproteobacteria</taxon>
        <taxon>Moraxellales</taxon>
        <taxon>Moraxellaceae</taxon>
        <taxon>Acinetobacter</taxon>
    </lineage>
</organism>
<feature type="transmembrane region" description="Helical" evidence="1">
    <location>
        <begin position="140"/>
        <end position="163"/>
    </location>
</feature>
<dbReference type="EMBL" id="JAVIDL010000006">
    <property type="protein sequence ID" value="MDQ8935044.1"/>
    <property type="molecule type" value="Genomic_DNA"/>
</dbReference>
<feature type="transmembrane region" description="Helical" evidence="1">
    <location>
        <begin position="206"/>
        <end position="228"/>
    </location>
</feature>
<gene>
    <name evidence="2" type="ORF">RFH47_04780</name>
</gene>
<feature type="transmembrane region" description="Helical" evidence="1">
    <location>
        <begin position="36"/>
        <end position="57"/>
    </location>
</feature>
<dbReference type="RefSeq" id="WP_308975992.1">
    <property type="nucleotide sequence ID" value="NZ_JAVIDL010000006.1"/>
</dbReference>
<keyword evidence="1" id="KW-0472">Membrane</keyword>
<comment type="caution">
    <text evidence="2">The sequence shown here is derived from an EMBL/GenBank/DDBJ whole genome shotgun (WGS) entry which is preliminary data.</text>
</comment>
<dbReference type="Proteomes" id="UP001243844">
    <property type="component" value="Unassembled WGS sequence"/>
</dbReference>
<feature type="transmembrane region" description="Helical" evidence="1">
    <location>
        <begin position="175"/>
        <end position="194"/>
    </location>
</feature>
<evidence type="ECO:0000256" key="1">
    <source>
        <dbReference type="SAM" id="Phobius"/>
    </source>
</evidence>
<feature type="transmembrane region" description="Helical" evidence="1">
    <location>
        <begin position="118"/>
        <end position="135"/>
    </location>
</feature>
<feature type="transmembrane region" description="Helical" evidence="1">
    <location>
        <begin position="287"/>
        <end position="309"/>
    </location>
</feature>
<feature type="transmembrane region" description="Helical" evidence="1">
    <location>
        <begin position="234"/>
        <end position="251"/>
    </location>
</feature>
<feature type="transmembrane region" description="Helical" evidence="1">
    <location>
        <begin position="330"/>
        <end position="352"/>
    </location>
</feature>
<evidence type="ECO:0000313" key="2">
    <source>
        <dbReference type="EMBL" id="MDQ8935044.1"/>
    </source>
</evidence>
<keyword evidence="1" id="KW-1133">Transmembrane helix</keyword>
<accession>A0AAW8J5T8</accession>
<dbReference type="SUPFAM" id="SSF161070">
    <property type="entry name" value="SNF-like"/>
    <property type="match status" value="1"/>
</dbReference>
<name>A0AAW8J5T8_9GAMM</name>
<dbReference type="AlphaFoldDB" id="A0AAW8J5T8"/>
<feature type="transmembrane region" description="Helical" evidence="1">
    <location>
        <begin position="263"/>
        <end position="281"/>
    </location>
</feature>
<evidence type="ECO:0000313" key="3">
    <source>
        <dbReference type="Proteomes" id="UP001243844"/>
    </source>
</evidence>
<reference evidence="2" key="1">
    <citation type="submission" date="2023-08" db="EMBL/GenBank/DDBJ databases">
        <title>Emergence of clinically-relevant ST2 carbapenem-resistant Acinetobacter baumannii strains in hospital sewages in Zhejiang, East of China.</title>
        <authorList>
            <person name="Kaichao C."/>
            <person name="Zhang R."/>
        </authorList>
    </citation>
    <scope>NUCLEOTIDE SEQUENCE</scope>
    <source>
        <strain evidence="2">M-RB-37</strain>
    </source>
</reference>